<keyword evidence="2" id="KW-1185">Reference proteome</keyword>
<evidence type="ECO:0000313" key="1">
    <source>
        <dbReference type="EMBL" id="KAF2703427.1"/>
    </source>
</evidence>
<evidence type="ECO:0000313" key="2">
    <source>
        <dbReference type="Proteomes" id="UP000799428"/>
    </source>
</evidence>
<proteinExistence type="predicted"/>
<name>A0A6G1JTD0_9PLEO</name>
<protein>
    <submittedName>
        <fullName evidence="1">Uncharacterized protein</fullName>
    </submittedName>
</protein>
<organism evidence="1 2">
    <name type="scientific">Pleomassaria siparia CBS 279.74</name>
    <dbReference type="NCBI Taxonomy" id="1314801"/>
    <lineage>
        <taxon>Eukaryota</taxon>
        <taxon>Fungi</taxon>
        <taxon>Dikarya</taxon>
        <taxon>Ascomycota</taxon>
        <taxon>Pezizomycotina</taxon>
        <taxon>Dothideomycetes</taxon>
        <taxon>Pleosporomycetidae</taxon>
        <taxon>Pleosporales</taxon>
        <taxon>Pleomassariaceae</taxon>
        <taxon>Pleomassaria</taxon>
    </lineage>
</organism>
<sequence>MMTAGVLIQRAKLGWVASILSVRSQILYIIIRDQKRSTAFILLANQLKPRPHRYKPNREKRRWSNAGMKQMESHADIIARLLWSC</sequence>
<accession>A0A6G1JTD0</accession>
<reference evidence="1" key="1">
    <citation type="journal article" date="2020" name="Stud. Mycol.">
        <title>101 Dothideomycetes genomes: a test case for predicting lifestyles and emergence of pathogens.</title>
        <authorList>
            <person name="Haridas S."/>
            <person name="Albert R."/>
            <person name="Binder M."/>
            <person name="Bloem J."/>
            <person name="Labutti K."/>
            <person name="Salamov A."/>
            <person name="Andreopoulos B."/>
            <person name="Baker S."/>
            <person name="Barry K."/>
            <person name="Bills G."/>
            <person name="Bluhm B."/>
            <person name="Cannon C."/>
            <person name="Castanera R."/>
            <person name="Culley D."/>
            <person name="Daum C."/>
            <person name="Ezra D."/>
            <person name="Gonzalez J."/>
            <person name="Henrissat B."/>
            <person name="Kuo A."/>
            <person name="Liang C."/>
            <person name="Lipzen A."/>
            <person name="Lutzoni F."/>
            <person name="Magnuson J."/>
            <person name="Mondo S."/>
            <person name="Nolan M."/>
            <person name="Ohm R."/>
            <person name="Pangilinan J."/>
            <person name="Park H.-J."/>
            <person name="Ramirez L."/>
            <person name="Alfaro M."/>
            <person name="Sun H."/>
            <person name="Tritt A."/>
            <person name="Yoshinaga Y."/>
            <person name="Zwiers L.-H."/>
            <person name="Turgeon B."/>
            <person name="Goodwin S."/>
            <person name="Spatafora J."/>
            <person name="Crous P."/>
            <person name="Grigoriev I."/>
        </authorList>
    </citation>
    <scope>NUCLEOTIDE SEQUENCE</scope>
    <source>
        <strain evidence="1">CBS 279.74</strain>
    </source>
</reference>
<dbReference type="Proteomes" id="UP000799428">
    <property type="component" value="Unassembled WGS sequence"/>
</dbReference>
<dbReference type="EMBL" id="MU005787">
    <property type="protein sequence ID" value="KAF2703427.1"/>
    <property type="molecule type" value="Genomic_DNA"/>
</dbReference>
<dbReference type="AlphaFoldDB" id="A0A6G1JTD0"/>
<gene>
    <name evidence="1" type="ORF">K504DRAFT_463491</name>
</gene>